<organism evidence="1 2">
    <name type="scientific">Caerostris darwini</name>
    <dbReference type="NCBI Taxonomy" id="1538125"/>
    <lineage>
        <taxon>Eukaryota</taxon>
        <taxon>Metazoa</taxon>
        <taxon>Ecdysozoa</taxon>
        <taxon>Arthropoda</taxon>
        <taxon>Chelicerata</taxon>
        <taxon>Arachnida</taxon>
        <taxon>Araneae</taxon>
        <taxon>Araneomorphae</taxon>
        <taxon>Entelegynae</taxon>
        <taxon>Araneoidea</taxon>
        <taxon>Araneidae</taxon>
        <taxon>Caerostris</taxon>
    </lineage>
</organism>
<reference evidence="1 2" key="1">
    <citation type="submission" date="2021-06" db="EMBL/GenBank/DDBJ databases">
        <title>Caerostris darwini draft genome.</title>
        <authorList>
            <person name="Kono N."/>
            <person name="Arakawa K."/>
        </authorList>
    </citation>
    <scope>NUCLEOTIDE SEQUENCE [LARGE SCALE GENOMIC DNA]</scope>
</reference>
<dbReference type="Proteomes" id="UP001054837">
    <property type="component" value="Unassembled WGS sequence"/>
</dbReference>
<comment type="caution">
    <text evidence="1">The sequence shown here is derived from an EMBL/GenBank/DDBJ whole genome shotgun (WGS) entry which is preliminary data.</text>
</comment>
<proteinExistence type="predicted"/>
<evidence type="ECO:0000313" key="1">
    <source>
        <dbReference type="EMBL" id="GIY17168.1"/>
    </source>
</evidence>
<dbReference type="EMBL" id="BPLQ01005779">
    <property type="protein sequence ID" value="GIY17168.1"/>
    <property type="molecule type" value="Genomic_DNA"/>
</dbReference>
<evidence type="ECO:0000313" key="2">
    <source>
        <dbReference type="Proteomes" id="UP001054837"/>
    </source>
</evidence>
<name>A0AAV4R4D9_9ARAC</name>
<protein>
    <submittedName>
        <fullName evidence="1">RNase H domain-containing protein</fullName>
    </submittedName>
</protein>
<accession>A0AAV4R4D9</accession>
<sequence length="123" mass="14046">MEWMAYSNTPAQKSLFLQGAINLFRLVRAKGQEGVYTISRWYLSERPGSSINFKDDKRDQTALVPLSTGHLKILGFFHGAKKFPVCTNNGNEEATPQDLTTRFKLVHEDLLKRSIYVLEVNQI</sequence>
<gene>
    <name evidence="1" type="primary">AVEN_169801_1</name>
    <name evidence="1" type="ORF">CDAR_422551</name>
</gene>
<keyword evidence="2" id="KW-1185">Reference proteome</keyword>
<dbReference type="AlphaFoldDB" id="A0AAV4R4D9"/>